<keyword evidence="2" id="KW-0645">Protease</keyword>
<evidence type="ECO:0000259" key="6">
    <source>
        <dbReference type="Pfam" id="PF00675"/>
    </source>
</evidence>
<reference evidence="8" key="1">
    <citation type="submission" date="2023-06" db="EMBL/GenBank/DDBJ databases">
        <title>Robiginitalea aurantiacus sp. nov. and Algoriphagus sediminis sp. nov., isolated from coastal sediment.</title>
        <authorList>
            <person name="Zhou Z.Y."/>
            <person name="An J."/>
            <person name="Jia Y.W."/>
            <person name="Du Z.J."/>
        </authorList>
    </citation>
    <scope>NUCLEOTIDE SEQUENCE</scope>
    <source>
        <strain evidence="8">C2-7</strain>
    </source>
</reference>
<dbReference type="PANTHER" id="PTHR43690:SF17">
    <property type="entry name" value="PROTEIN YHJJ"/>
    <property type="match status" value="1"/>
</dbReference>
<sequence>MNKLNYQRTFLPNGLELIVHEDHGSQMAVVNLLYKVGSRNEISGKTGLAHFFEHLMFGGSKNIPLFDRELDRVGGTCNAFTSPDITNYYISLPATNLETALWLESDRMFQLQLTEKTIETQRKVVIEEFKQRYLNQPYGEVFHHLRNLAFKNHPYRWPTIGEKIQDIEEYKRNDVEEFYTAHYSPDNAILVIAGNVEPVQVKVMVEKWFGDIPSYSGNRAEIFIEENQTEKRSESIVKNVPTDALYKGFKMPGRMEPGYLEADLITDYLGFGNSSKVQTQLVKNGDKFASAGAYVLGSYDPSLLIFSGKMEEGVSAKEGEVEIDKLISEFLTEGITHHDLQKIKNQNEAIKTYEGIQLLNRAMSLAYHAFLGDPAGYFEEFDKKSQIPSSQIMDWAHKLLKEDQSSVLYYESEKNAKV</sequence>
<dbReference type="InterPro" id="IPR011765">
    <property type="entry name" value="Pept_M16_N"/>
</dbReference>
<evidence type="ECO:0000256" key="4">
    <source>
        <dbReference type="ARBA" id="ARBA00022833"/>
    </source>
</evidence>
<accession>A0ABT7YER6</accession>
<dbReference type="EMBL" id="JAUEPH010000005">
    <property type="protein sequence ID" value="MDN3205021.1"/>
    <property type="molecule type" value="Genomic_DNA"/>
</dbReference>
<dbReference type="InterPro" id="IPR007863">
    <property type="entry name" value="Peptidase_M16_C"/>
</dbReference>
<dbReference type="PANTHER" id="PTHR43690">
    <property type="entry name" value="NARDILYSIN"/>
    <property type="match status" value="1"/>
</dbReference>
<dbReference type="RefSeq" id="WP_290000869.1">
    <property type="nucleotide sequence ID" value="NZ_JAUEPH010000005.1"/>
</dbReference>
<feature type="domain" description="Peptidase M16 C-terminal" evidence="7">
    <location>
        <begin position="172"/>
        <end position="346"/>
    </location>
</feature>
<gene>
    <name evidence="8" type="ORF">QVH07_12730</name>
</gene>
<keyword evidence="9" id="KW-1185">Reference proteome</keyword>
<protein>
    <submittedName>
        <fullName evidence="8">Pitrilysin family protein</fullName>
    </submittedName>
</protein>
<comment type="caution">
    <text evidence="8">The sequence shown here is derived from an EMBL/GenBank/DDBJ whole genome shotgun (WGS) entry which is preliminary data.</text>
</comment>
<feature type="domain" description="Peptidase M16 N-terminal" evidence="6">
    <location>
        <begin position="20"/>
        <end position="161"/>
    </location>
</feature>
<proteinExistence type="inferred from homology"/>
<comment type="similarity">
    <text evidence="1">Belongs to the peptidase M16 family.</text>
</comment>
<dbReference type="Proteomes" id="UP001171916">
    <property type="component" value="Unassembled WGS sequence"/>
</dbReference>
<evidence type="ECO:0000256" key="2">
    <source>
        <dbReference type="ARBA" id="ARBA00022670"/>
    </source>
</evidence>
<keyword evidence="3" id="KW-0378">Hydrolase</keyword>
<name>A0ABT7YER6_9BACT</name>
<organism evidence="8 9">
    <name type="scientific">Algoriphagus sediminis</name>
    <dbReference type="NCBI Taxonomy" id="3057113"/>
    <lineage>
        <taxon>Bacteria</taxon>
        <taxon>Pseudomonadati</taxon>
        <taxon>Bacteroidota</taxon>
        <taxon>Cytophagia</taxon>
        <taxon>Cytophagales</taxon>
        <taxon>Cyclobacteriaceae</taxon>
        <taxon>Algoriphagus</taxon>
    </lineage>
</organism>
<evidence type="ECO:0000313" key="9">
    <source>
        <dbReference type="Proteomes" id="UP001171916"/>
    </source>
</evidence>
<dbReference type="Pfam" id="PF00675">
    <property type="entry name" value="Peptidase_M16"/>
    <property type="match status" value="1"/>
</dbReference>
<keyword evidence="4" id="KW-0862">Zinc</keyword>
<dbReference type="Gene3D" id="3.30.830.10">
    <property type="entry name" value="Metalloenzyme, LuxS/M16 peptidase-like"/>
    <property type="match status" value="2"/>
</dbReference>
<keyword evidence="5" id="KW-0482">Metalloprotease</keyword>
<dbReference type="Pfam" id="PF05193">
    <property type="entry name" value="Peptidase_M16_C"/>
    <property type="match status" value="1"/>
</dbReference>
<evidence type="ECO:0000313" key="8">
    <source>
        <dbReference type="EMBL" id="MDN3205021.1"/>
    </source>
</evidence>
<evidence type="ECO:0000256" key="1">
    <source>
        <dbReference type="ARBA" id="ARBA00007261"/>
    </source>
</evidence>
<evidence type="ECO:0000256" key="5">
    <source>
        <dbReference type="ARBA" id="ARBA00023049"/>
    </source>
</evidence>
<dbReference type="InterPro" id="IPR011249">
    <property type="entry name" value="Metalloenz_LuxS/M16"/>
</dbReference>
<dbReference type="InterPro" id="IPR050626">
    <property type="entry name" value="Peptidase_M16"/>
</dbReference>
<evidence type="ECO:0000259" key="7">
    <source>
        <dbReference type="Pfam" id="PF05193"/>
    </source>
</evidence>
<evidence type="ECO:0000256" key="3">
    <source>
        <dbReference type="ARBA" id="ARBA00022801"/>
    </source>
</evidence>
<dbReference type="SUPFAM" id="SSF63411">
    <property type="entry name" value="LuxS/MPP-like metallohydrolase"/>
    <property type="match status" value="2"/>
</dbReference>